<evidence type="ECO:0000313" key="2">
    <source>
        <dbReference type="Proteomes" id="UP000473681"/>
    </source>
</evidence>
<organism evidence="1 2">
    <name type="scientific">Clostridium botulinum</name>
    <dbReference type="NCBI Taxonomy" id="1491"/>
    <lineage>
        <taxon>Bacteria</taxon>
        <taxon>Bacillati</taxon>
        <taxon>Bacillota</taxon>
        <taxon>Clostridia</taxon>
        <taxon>Eubacteriales</taxon>
        <taxon>Clostridiaceae</taxon>
        <taxon>Clostridium</taxon>
    </lineage>
</organism>
<dbReference type="AlphaFoldDB" id="A0A0L9YAG7"/>
<protein>
    <submittedName>
        <fullName evidence="1">Uncharacterized protein</fullName>
    </submittedName>
</protein>
<reference evidence="1 2" key="1">
    <citation type="submission" date="2019-04" db="EMBL/GenBank/DDBJ databases">
        <title>Genome sequencing of Clostridium botulinum Groups I-IV and Clostridium butyricum.</title>
        <authorList>
            <person name="Brunt J."/>
            <person name="Van Vliet A.H.M."/>
            <person name="Stringer S.C."/>
            <person name="Carter A.T."/>
            <person name="Peck M.W."/>
        </authorList>
    </citation>
    <scope>NUCLEOTIDE SEQUENCE [LARGE SCALE GENOMIC DNA]</scope>
    <source>
        <strain evidence="1 2">CB-K-33E</strain>
    </source>
</reference>
<comment type="caution">
    <text evidence="1">The sequence shown here is derived from an EMBL/GenBank/DDBJ whole genome shotgun (WGS) entry which is preliminary data.</text>
</comment>
<dbReference type="EMBL" id="SWVK01000009">
    <property type="protein sequence ID" value="NFN35036.1"/>
    <property type="molecule type" value="Genomic_DNA"/>
</dbReference>
<dbReference type="InterPro" id="IPR038559">
    <property type="entry name" value="XkdN-like_sf"/>
</dbReference>
<dbReference type="RefSeq" id="WP_012423050.1">
    <property type="nucleotide sequence ID" value="NZ_LFPD01000034.1"/>
</dbReference>
<accession>A0A0L9YAG7</accession>
<proteinExistence type="predicted"/>
<name>A0A0L9YAG7_CLOBO</name>
<dbReference type="Pfam" id="PF08890">
    <property type="entry name" value="Phage_TAC_5"/>
    <property type="match status" value="1"/>
</dbReference>
<gene>
    <name evidence="1" type="ORF">FDB51_07820</name>
</gene>
<evidence type="ECO:0000313" key="1">
    <source>
        <dbReference type="EMBL" id="NFN35036.1"/>
    </source>
</evidence>
<dbReference type="Gene3D" id="3.30.2220.30">
    <property type="match status" value="1"/>
</dbReference>
<sequence>MNTENNVLEMQEEDIIKKLLGEVEVPKAVVVIERIGIPVELKGLNTVEIKKIREKCTSKRKIKGVAEEKLNGEEYDAALIIGATTNFDWNNPKLLEKYSLSDGKQFILRKLLAGERTNLVNKVLDLSGYNDELSDAEDIKNLSGEEE</sequence>
<dbReference type="OrthoDB" id="1683304at2"/>
<dbReference type="InterPro" id="IPR014986">
    <property type="entry name" value="XkdN-like"/>
</dbReference>
<dbReference type="Proteomes" id="UP000473681">
    <property type="component" value="Unassembled WGS sequence"/>
</dbReference>